<feature type="transmembrane region" description="Helical" evidence="6">
    <location>
        <begin position="113"/>
        <end position="134"/>
    </location>
</feature>
<keyword evidence="5 6" id="KW-0472">Membrane</keyword>
<keyword evidence="3 6" id="KW-0812">Transmembrane</keyword>
<comment type="subcellular location">
    <subcellularLocation>
        <location evidence="1">Cell membrane</location>
        <topology evidence="1">Multi-pass membrane protein</topology>
    </subcellularLocation>
</comment>
<evidence type="ECO:0000256" key="2">
    <source>
        <dbReference type="ARBA" id="ARBA00022475"/>
    </source>
</evidence>
<comment type="caution">
    <text evidence="8">The sequence shown here is derived from an EMBL/GenBank/DDBJ whole genome shotgun (WGS) entry which is preliminary data.</text>
</comment>
<dbReference type="Pfam" id="PF00482">
    <property type="entry name" value="T2SSF"/>
    <property type="match status" value="1"/>
</dbReference>
<keyword evidence="4 6" id="KW-1133">Transmembrane helix</keyword>
<keyword evidence="9" id="KW-1185">Reference proteome</keyword>
<dbReference type="EMBL" id="VLLB01000007">
    <property type="protein sequence ID" value="TWI63056.1"/>
    <property type="molecule type" value="Genomic_DNA"/>
</dbReference>
<evidence type="ECO:0000256" key="6">
    <source>
        <dbReference type="SAM" id="Phobius"/>
    </source>
</evidence>
<dbReference type="Proteomes" id="UP000318431">
    <property type="component" value="Unassembled WGS sequence"/>
</dbReference>
<evidence type="ECO:0000256" key="3">
    <source>
        <dbReference type="ARBA" id="ARBA00022692"/>
    </source>
</evidence>
<evidence type="ECO:0000259" key="7">
    <source>
        <dbReference type="Pfam" id="PF00482"/>
    </source>
</evidence>
<evidence type="ECO:0000256" key="1">
    <source>
        <dbReference type="ARBA" id="ARBA00004651"/>
    </source>
</evidence>
<proteinExistence type="predicted"/>
<sequence>MNAAQLVFLCVVFLVVATVVLAGMAIFSPMPLRERLRAFRSGAEGSGATGSAAGSVVGSAASEAAGEGQWIERVARAARPLTRLSLPEEGWERSPLRTKFINAGWRHPSAPTLYFAAKTVLSLGLPAVLAVLVASASGGIGNGFLMLLFTAAALGYYLPNGVLSRTAQRRQREIFENIPDALDLLTVCVEAGLSMERALTKVAAEIDVKSRVLAQELQLVLMEMRAGFTKEKALRNFALRSGVDDVDTLVAMLIQAERFGTSMGDSLRVHADNLRHKRTLLAEEAAAKIGLKLLFPLIFCMFPTLMLVLVGPAALQMIQVVLPAMSGQR</sequence>
<protein>
    <submittedName>
        <fullName evidence="8">Tight adherence protein C</fullName>
    </submittedName>
</protein>
<feature type="transmembrane region" description="Helical" evidence="6">
    <location>
        <begin position="293"/>
        <end position="315"/>
    </location>
</feature>
<dbReference type="InterPro" id="IPR018076">
    <property type="entry name" value="T2SS_GspF_dom"/>
</dbReference>
<feature type="transmembrane region" description="Helical" evidence="6">
    <location>
        <begin position="6"/>
        <end position="27"/>
    </location>
</feature>
<dbReference type="AlphaFoldDB" id="A0A562R3W0"/>
<evidence type="ECO:0000313" key="8">
    <source>
        <dbReference type="EMBL" id="TWI63056.1"/>
    </source>
</evidence>
<dbReference type="OrthoDB" id="9810662at2"/>
<keyword evidence="2" id="KW-1003">Cell membrane</keyword>
<reference evidence="8 9" key="1">
    <citation type="journal article" date="2015" name="Stand. Genomic Sci.">
        <title>Genomic Encyclopedia of Bacterial and Archaeal Type Strains, Phase III: the genomes of soil and plant-associated and newly described type strains.</title>
        <authorList>
            <person name="Whitman W.B."/>
            <person name="Woyke T."/>
            <person name="Klenk H.P."/>
            <person name="Zhou Y."/>
            <person name="Lilburn T.G."/>
            <person name="Beck B.J."/>
            <person name="De Vos P."/>
            <person name="Vandamme P."/>
            <person name="Eisen J.A."/>
            <person name="Garrity G."/>
            <person name="Hugenholtz P."/>
            <person name="Kyrpides N.C."/>
        </authorList>
    </citation>
    <scope>NUCLEOTIDE SEQUENCE [LARGE SCALE GENOMIC DNA]</scope>
    <source>
        <strain evidence="8 9">CGMCC 1.10822</strain>
    </source>
</reference>
<evidence type="ECO:0000313" key="9">
    <source>
        <dbReference type="Proteomes" id="UP000318431"/>
    </source>
</evidence>
<feature type="transmembrane region" description="Helical" evidence="6">
    <location>
        <begin position="140"/>
        <end position="159"/>
    </location>
</feature>
<dbReference type="GO" id="GO:0005886">
    <property type="term" value="C:plasma membrane"/>
    <property type="evidence" value="ECO:0007669"/>
    <property type="project" value="UniProtKB-SubCell"/>
</dbReference>
<gene>
    <name evidence="8" type="ORF">IP91_03896</name>
</gene>
<accession>A0A562R3W0</accession>
<evidence type="ECO:0000256" key="4">
    <source>
        <dbReference type="ARBA" id="ARBA00022989"/>
    </source>
</evidence>
<dbReference type="PANTHER" id="PTHR35007:SF2">
    <property type="entry name" value="PILUS ASSEMBLE PROTEIN"/>
    <property type="match status" value="1"/>
</dbReference>
<feature type="domain" description="Type II secretion system protein GspF" evidence="7">
    <location>
        <begin position="182"/>
        <end position="310"/>
    </location>
</feature>
<evidence type="ECO:0000256" key="5">
    <source>
        <dbReference type="ARBA" id="ARBA00023136"/>
    </source>
</evidence>
<dbReference type="PANTHER" id="PTHR35007">
    <property type="entry name" value="INTEGRAL MEMBRANE PROTEIN-RELATED"/>
    <property type="match status" value="1"/>
</dbReference>
<dbReference type="RefSeq" id="WP_145650870.1">
    <property type="nucleotide sequence ID" value="NZ_VLLB01000007.1"/>
</dbReference>
<name>A0A562R3W0_9BURK</name>
<organism evidence="8 9">
    <name type="scientific">Pseudoduganella lurida</name>
    <dbReference type="NCBI Taxonomy" id="1036180"/>
    <lineage>
        <taxon>Bacteria</taxon>
        <taxon>Pseudomonadati</taxon>
        <taxon>Pseudomonadota</taxon>
        <taxon>Betaproteobacteria</taxon>
        <taxon>Burkholderiales</taxon>
        <taxon>Oxalobacteraceae</taxon>
        <taxon>Telluria group</taxon>
        <taxon>Pseudoduganella</taxon>
    </lineage>
</organism>